<keyword evidence="7" id="KW-1185">Reference proteome</keyword>
<dbReference type="Pfam" id="PF00468">
    <property type="entry name" value="Ribosomal_L34"/>
    <property type="match status" value="1"/>
</dbReference>
<comment type="caution">
    <text evidence="6">The sequence shown here is derived from an EMBL/GenBank/DDBJ whole genome shotgun (WGS) entry which is preliminary data.</text>
</comment>
<dbReference type="PANTHER" id="PTHR14503">
    <property type="entry name" value="MITOCHONDRIAL RIBOSOMAL PROTEIN 34 FAMILY MEMBER"/>
    <property type="match status" value="1"/>
</dbReference>
<protein>
    <recommendedName>
        <fullName evidence="4">Large ribosomal subunit protein bL34m</fullName>
    </recommendedName>
</protein>
<evidence type="ECO:0000313" key="6">
    <source>
        <dbReference type="EMBL" id="CDO69188.1"/>
    </source>
</evidence>
<dbReference type="Gene3D" id="1.10.287.3980">
    <property type="match status" value="1"/>
</dbReference>
<accession>A0A060S9X5</accession>
<dbReference type="HAMAP" id="MF_00391">
    <property type="entry name" value="Ribosomal_bL34"/>
    <property type="match status" value="1"/>
</dbReference>
<dbReference type="Proteomes" id="UP000029665">
    <property type="component" value="Unassembled WGS sequence"/>
</dbReference>
<dbReference type="NCBIfam" id="TIGR01030">
    <property type="entry name" value="rpmH_bact"/>
    <property type="match status" value="1"/>
</dbReference>
<keyword evidence="3" id="KW-0687">Ribonucleoprotein</keyword>
<organism evidence="6 7">
    <name type="scientific">Pycnoporus cinnabarinus</name>
    <name type="common">Cinnabar-red polypore</name>
    <name type="synonym">Trametes cinnabarina</name>
    <dbReference type="NCBI Taxonomy" id="5643"/>
    <lineage>
        <taxon>Eukaryota</taxon>
        <taxon>Fungi</taxon>
        <taxon>Dikarya</taxon>
        <taxon>Basidiomycota</taxon>
        <taxon>Agaricomycotina</taxon>
        <taxon>Agaricomycetes</taxon>
        <taxon>Polyporales</taxon>
        <taxon>Polyporaceae</taxon>
        <taxon>Trametes</taxon>
    </lineage>
</organism>
<dbReference type="GO" id="GO:0006412">
    <property type="term" value="P:translation"/>
    <property type="evidence" value="ECO:0007669"/>
    <property type="project" value="InterPro"/>
</dbReference>
<evidence type="ECO:0000256" key="3">
    <source>
        <dbReference type="ARBA" id="ARBA00023274"/>
    </source>
</evidence>
<reference evidence="6" key="1">
    <citation type="submission" date="2014-01" db="EMBL/GenBank/DDBJ databases">
        <title>The genome of the white-rot fungus Pycnoporus cinnabarinus: a basidiomycete model with a versatile arsenal for lignocellulosic biomass breakdown.</title>
        <authorList>
            <person name="Levasseur A."/>
            <person name="Lomascolo A."/>
            <person name="Ruiz-Duenas F.J."/>
            <person name="Uzan E."/>
            <person name="Piumi F."/>
            <person name="Kues U."/>
            <person name="Ram A.F.J."/>
            <person name="Murat C."/>
            <person name="Haon M."/>
            <person name="Benoit I."/>
            <person name="Arfi Y."/>
            <person name="Chevret D."/>
            <person name="Drula E."/>
            <person name="Kwon M.J."/>
            <person name="Gouret P."/>
            <person name="Lesage-Meessen L."/>
            <person name="Lombard V."/>
            <person name="Mariette J."/>
            <person name="Noirot C."/>
            <person name="Park J."/>
            <person name="Patyshakuliyeva A."/>
            <person name="Wieneger R.A.B."/>
            <person name="Wosten H.A.B."/>
            <person name="Martin F."/>
            <person name="Coutinho P.M."/>
            <person name="de Vries R."/>
            <person name="Martinez A.T."/>
            <person name="Klopp C."/>
            <person name="Pontarotti P."/>
            <person name="Henrissat B."/>
            <person name="Record E."/>
        </authorList>
    </citation>
    <scope>NUCLEOTIDE SEQUENCE [LARGE SCALE GENOMIC DNA]</scope>
    <source>
        <strain evidence="6">BRFM137</strain>
    </source>
</reference>
<dbReference type="OrthoDB" id="431691at2759"/>
<dbReference type="GO" id="GO:0003735">
    <property type="term" value="F:structural constituent of ribosome"/>
    <property type="evidence" value="ECO:0007669"/>
    <property type="project" value="InterPro"/>
</dbReference>
<dbReference type="InterPro" id="IPR000271">
    <property type="entry name" value="Ribosomal_bL34"/>
</dbReference>
<dbReference type="GO" id="GO:0005762">
    <property type="term" value="C:mitochondrial large ribosomal subunit"/>
    <property type="evidence" value="ECO:0007669"/>
    <property type="project" value="TreeGrafter"/>
</dbReference>
<gene>
    <name evidence="6" type="ORF">BN946_scf185042.g90</name>
</gene>
<evidence type="ECO:0000256" key="1">
    <source>
        <dbReference type="ARBA" id="ARBA00010111"/>
    </source>
</evidence>
<dbReference type="OMA" id="APMAYGP"/>
<dbReference type="PANTHER" id="PTHR14503:SF4">
    <property type="entry name" value="LARGE RIBOSOMAL SUBUNIT PROTEIN BL34M"/>
    <property type="match status" value="1"/>
</dbReference>
<dbReference type="AlphaFoldDB" id="A0A060S9X5"/>
<evidence type="ECO:0000313" key="7">
    <source>
        <dbReference type="Proteomes" id="UP000029665"/>
    </source>
</evidence>
<feature type="compositionally biased region" description="Basic residues" evidence="5">
    <location>
        <begin position="93"/>
        <end position="106"/>
    </location>
</feature>
<dbReference type="STRING" id="5643.A0A060S9X5"/>
<dbReference type="HOGENOM" id="CLU_129938_0_0_1"/>
<name>A0A060S9X5_PYCCI</name>
<feature type="region of interest" description="Disordered" evidence="5">
    <location>
        <begin position="81"/>
        <end position="110"/>
    </location>
</feature>
<dbReference type="EMBL" id="CCBP010000034">
    <property type="protein sequence ID" value="CDO69188.1"/>
    <property type="molecule type" value="Genomic_DNA"/>
</dbReference>
<sequence length="128" mass="14248">MPRIPPSIARLLIRPPPLPAATALPRAATSSTSFISSVTPLRQFLPSTASSTSLLPLGSLLSRLNPDFSVPSLFTPVLQVRHNTKGQEYQPSQRKRKRKHGFLSRKRSVDGRKTLARRRAKGRLYLSH</sequence>
<proteinExistence type="inferred from homology"/>
<evidence type="ECO:0000256" key="5">
    <source>
        <dbReference type="SAM" id="MobiDB-lite"/>
    </source>
</evidence>
<keyword evidence="2" id="KW-0689">Ribosomal protein</keyword>
<evidence type="ECO:0000256" key="2">
    <source>
        <dbReference type="ARBA" id="ARBA00022980"/>
    </source>
</evidence>
<comment type="similarity">
    <text evidence="1">Belongs to the bacterial ribosomal protein bL34 family.</text>
</comment>
<dbReference type="FunFam" id="1.10.287.3980:FF:000001">
    <property type="entry name" value="Mitochondrial ribosomal protein L34"/>
    <property type="match status" value="1"/>
</dbReference>
<evidence type="ECO:0000256" key="4">
    <source>
        <dbReference type="ARBA" id="ARBA00035274"/>
    </source>
</evidence>